<dbReference type="PROSITE" id="PS50181">
    <property type="entry name" value="FBOX"/>
    <property type="match status" value="1"/>
</dbReference>
<sequence>MERSKKKAEKIELMQNLPDDMIVEVLSRLPAKSLYRFRCVCKSWSDLICPHFIRLNENRHNLFLLFEQHYSILDLHEATSDVVAANASMVKVESSIFKDYSPISSLLADARILTSCDGLLLSVLNKKMQKLFLFNPFSGEYKVIPPYGARFRHGQRGGQVFILNHPSPFSPLKLIRGQESDLVVLNWIVGIDWTVPVSLNGALHWSAWYKNEILCFDLKDEFKQVPGPPEEIFTGNFFSLDALKGNLCLGFWFELGYISGDGNEAIWSEGILDSSI</sequence>
<feature type="domain" description="F-box" evidence="1">
    <location>
        <begin position="11"/>
        <end position="55"/>
    </location>
</feature>
<dbReference type="SUPFAM" id="SSF81383">
    <property type="entry name" value="F-box domain"/>
    <property type="match status" value="1"/>
</dbReference>
<dbReference type="EMBL" id="CAWUPB010001160">
    <property type="protein sequence ID" value="CAK7340449.1"/>
    <property type="molecule type" value="Genomic_DNA"/>
</dbReference>
<dbReference type="PANTHER" id="PTHR31672:SF13">
    <property type="entry name" value="F-BOX PROTEIN CPR30-LIKE"/>
    <property type="match status" value="1"/>
</dbReference>
<comment type="caution">
    <text evidence="2">The sequence shown here is derived from an EMBL/GenBank/DDBJ whole genome shotgun (WGS) entry which is preliminary data.</text>
</comment>
<accession>A0AAV1RYP1</accession>
<name>A0AAV1RYP1_9ROSI</name>
<organism evidence="2 3">
    <name type="scientific">Dovyalis caffra</name>
    <dbReference type="NCBI Taxonomy" id="77055"/>
    <lineage>
        <taxon>Eukaryota</taxon>
        <taxon>Viridiplantae</taxon>
        <taxon>Streptophyta</taxon>
        <taxon>Embryophyta</taxon>
        <taxon>Tracheophyta</taxon>
        <taxon>Spermatophyta</taxon>
        <taxon>Magnoliopsida</taxon>
        <taxon>eudicotyledons</taxon>
        <taxon>Gunneridae</taxon>
        <taxon>Pentapetalae</taxon>
        <taxon>rosids</taxon>
        <taxon>fabids</taxon>
        <taxon>Malpighiales</taxon>
        <taxon>Salicaceae</taxon>
        <taxon>Flacourtieae</taxon>
        <taxon>Dovyalis</taxon>
    </lineage>
</organism>
<dbReference type="CDD" id="cd22157">
    <property type="entry name" value="F-box_AtFBW1-like"/>
    <property type="match status" value="1"/>
</dbReference>
<evidence type="ECO:0000313" key="2">
    <source>
        <dbReference type="EMBL" id="CAK7340449.1"/>
    </source>
</evidence>
<dbReference type="AlphaFoldDB" id="A0AAV1RYP1"/>
<evidence type="ECO:0000313" key="3">
    <source>
        <dbReference type="Proteomes" id="UP001314170"/>
    </source>
</evidence>
<dbReference type="SMART" id="SM00256">
    <property type="entry name" value="FBOX"/>
    <property type="match status" value="1"/>
</dbReference>
<dbReference type="InterPro" id="IPR001810">
    <property type="entry name" value="F-box_dom"/>
</dbReference>
<gene>
    <name evidence="2" type="ORF">DCAF_LOCUS15531</name>
</gene>
<reference evidence="2 3" key="1">
    <citation type="submission" date="2024-01" db="EMBL/GenBank/DDBJ databases">
        <authorList>
            <person name="Waweru B."/>
        </authorList>
    </citation>
    <scope>NUCLEOTIDE SEQUENCE [LARGE SCALE GENOMIC DNA]</scope>
</reference>
<dbReference type="Pfam" id="PF00646">
    <property type="entry name" value="F-box"/>
    <property type="match status" value="1"/>
</dbReference>
<keyword evidence="3" id="KW-1185">Reference proteome</keyword>
<dbReference type="InterPro" id="IPR050796">
    <property type="entry name" value="SCF_F-box_component"/>
</dbReference>
<dbReference type="InterPro" id="IPR036047">
    <property type="entry name" value="F-box-like_dom_sf"/>
</dbReference>
<evidence type="ECO:0000259" key="1">
    <source>
        <dbReference type="PROSITE" id="PS50181"/>
    </source>
</evidence>
<dbReference type="Gene3D" id="1.20.1280.50">
    <property type="match status" value="1"/>
</dbReference>
<proteinExistence type="predicted"/>
<dbReference type="PANTHER" id="PTHR31672">
    <property type="entry name" value="BNACNNG10540D PROTEIN"/>
    <property type="match status" value="1"/>
</dbReference>
<dbReference type="Proteomes" id="UP001314170">
    <property type="component" value="Unassembled WGS sequence"/>
</dbReference>
<protein>
    <recommendedName>
        <fullName evidence="1">F-box domain-containing protein</fullName>
    </recommendedName>
</protein>